<gene>
    <name evidence="5" type="ORF">JKP88DRAFT_163329</name>
</gene>
<accession>A0A836CF98</accession>
<evidence type="ECO:0000313" key="5">
    <source>
        <dbReference type="EMBL" id="KAG5184345.1"/>
    </source>
</evidence>
<dbReference type="GO" id="GO:0005737">
    <property type="term" value="C:cytoplasm"/>
    <property type="evidence" value="ECO:0007669"/>
    <property type="project" value="TreeGrafter"/>
</dbReference>
<name>A0A836CF98_9STRA</name>
<feature type="domain" description="Metaxin glutathione S-transferase" evidence="3">
    <location>
        <begin position="168"/>
        <end position="230"/>
    </location>
</feature>
<dbReference type="SUPFAM" id="SSF47616">
    <property type="entry name" value="GST C-terminal domain-like"/>
    <property type="match status" value="1"/>
</dbReference>
<dbReference type="InterPro" id="IPR012336">
    <property type="entry name" value="Thioredoxin-like_fold"/>
</dbReference>
<evidence type="ECO:0000259" key="3">
    <source>
        <dbReference type="Pfam" id="PF17171"/>
    </source>
</evidence>
<evidence type="ECO:0000259" key="4">
    <source>
        <dbReference type="Pfam" id="PF17172"/>
    </source>
</evidence>
<dbReference type="SFLD" id="SFLDG01200">
    <property type="entry name" value="SUF1.1"/>
    <property type="match status" value="1"/>
</dbReference>
<comment type="caution">
    <text evidence="5">The sequence shown here is derived from an EMBL/GenBank/DDBJ whole genome shotgun (WGS) entry which is preliminary data.</text>
</comment>
<evidence type="ECO:0000256" key="2">
    <source>
        <dbReference type="SAM" id="MobiDB-lite"/>
    </source>
</evidence>
<proteinExistence type="inferred from homology"/>
<evidence type="ECO:0000256" key="1">
    <source>
        <dbReference type="ARBA" id="ARBA00006475"/>
    </source>
</evidence>
<organism evidence="5 6">
    <name type="scientific">Tribonema minus</name>
    <dbReference type="NCBI Taxonomy" id="303371"/>
    <lineage>
        <taxon>Eukaryota</taxon>
        <taxon>Sar</taxon>
        <taxon>Stramenopiles</taxon>
        <taxon>Ochrophyta</taxon>
        <taxon>PX clade</taxon>
        <taxon>Xanthophyceae</taxon>
        <taxon>Tribonematales</taxon>
        <taxon>Tribonemataceae</taxon>
        <taxon>Tribonema</taxon>
    </lineage>
</organism>
<dbReference type="EMBL" id="JAFCMP010000168">
    <property type="protein sequence ID" value="KAG5184345.1"/>
    <property type="molecule type" value="Genomic_DNA"/>
</dbReference>
<dbReference type="AlphaFoldDB" id="A0A836CF98"/>
<dbReference type="InterPro" id="IPR026928">
    <property type="entry name" value="FAX/IsoI-like"/>
</dbReference>
<dbReference type="InterPro" id="IPR036282">
    <property type="entry name" value="Glutathione-S-Trfase_C_sf"/>
</dbReference>
<feature type="domain" description="Thioredoxin-like fold" evidence="4">
    <location>
        <begin position="26"/>
        <end position="116"/>
    </location>
</feature>
<dbReference type="PANTHER" id="PTHR12289:SF41">
    <property type="entry name" value="FAILED AXON CONNECTIONS-RELATED"/>
    <property type="match status" value="1"/>
</dbReference>
<evidence type="ECO:0000313" key="6">
    <source>
        <dbReference type="Proteomes" id="UP000664859"/>
    </source>
</evidence>
<dbReference type="InterPro" id="IPR033468">
    <property type="entry name" value="Metaxin_GST"/>
</dbReference>
<feature type="compositionally biased region" description="Pro residues" evidence="2">
    <location>
        <begin position="10"/>
        <end position="20"/>
    </location>
</feature>
<dbReference type="PANTHER" id="PTHR12289">
    <property type="entry name" value="METAXIN RELATED"/>
    <property type="match status" value="1"/>
</dbReference>
<reference evidence="5" key="1">
    <citation type="submission" date="2021-02" db="EMBL/GenBank/DDBJ databases">
        <title>First Annotated Genome of the Yellow-green Alga Tribonema minus.</title>
        <authorList>
            <person name="Mahan K.M."/>
        </authorList>
    </citation>
    <scope>NUCLEOTIDE SEQUENCE</scope>
    <source>
        <strain evidence="5">UTEX B ZZ1240</strain>
    </source>
</reference>
<dbReference type="SFLD" id="SFLDS00019">
    <property type="entry name" value="Glutathione_Transferase_(cytos"/>
    <property type="match status" value="1"/>
</dbReference>
<dbReference type="Gene3D" id="1.20.1050.10">
    <property type="match status" value="1"/>
</dbReference>
<dbReference type="SUPFAM" id="SSF52833">
    <property type="entry name" value="Thioredoxin-like"/>
    <property type="match status" value="1"/>
</dbReference>
<dbReference type="InterPro" id="IPR036249">
    <property type="entry name" value="Thioredoxin-like_sf"/>
</dbReference>
<keyword evidence="6" id="KW-1185">Reference proteome</keyword>
<dbReference type="OrthoDB" id="5809458at2759"/>
<dbReference type="SFLD" id="SFLDG01180">
    <property type="entry name" value="SUF1"/>
    <property type="match status" value="1"/>
</dbReference>
<comment type="similarity">
    <text evidence="1">Belongs to the FAX family.</text>
</comment>
<protein>
    <submittedName>
        <fullName evidence="5">Uncharacterized protein</fullName>
    </submittedName>
</protein>
<dbReference type="Proteomes" id="UP000664859">
    <property type="component" value="Unassembled WGS sequence"/>
</dbReference>
<dbReference type="InterPro" id="IPR040079">
    <property type="entry name" value="Glutathione_S-Trfase"/>
</dbReference>
<feature type="region of interest" description="Disordered" evidence="2">
    <location>
        <begin position="1"/>
        <end position="20"/>
    </location>
</feature>
<dbReference type="InterPro" id="IPR050931">
    <property type="entry name" value="Mito_Protein_Transport_Metaxin"/>
</dbReference>
<sequence length="258" mass="27316">MPAALNLIAHPPPPRSPPPPPLFGPQVEAYLRLTRIPFTVIHGPATGPYGKAPFIELNGALHADSSTIVDVLAAHFGRDLNAGLTAQQRALGHALQRMVEESAYFHLVYSRWEDDDGWASTMPAYFGRPGALTRAVLNHVVRPRFRRQCAAQGTGRLPRAVVVDCFGKDMAALSECLGEDGSFLLGTDAPTAVDVAAFGLLDSLLNTGIATCLDAKLAGFPRLAAYTRRMQQLVLAPPAAAAASKAGDGAAEAVALHH</sequence>
<dbReference type="Pfam" id="PF17172">
    <property type="entry name" value="GST_N_4"/>
    <property type="match status" value="1"/>
</dbReference>
<dbReference type="Pfam" id="PF17171">
    <property type="entry name" value="GST_C_6"/>
    <property type="match status" value="1"/>
</dbReference>